<evidence type="ECO:0000313" key="2">
    <source>
        <dbReference type="Proteomes" id="UP000075609"/>
    </source>
</evidence>
<dbReference type="RefSeq" id="WP_061899170.1">
    <property type="nucleotide sequence ID" value="NZ_LOBP01000046.1"/>
</dbReference>
<evidence type="ECO:0000313" key="1">
    <source>
        <dbReference type="EMBL" id="KYN90556.1"/>
    </source>
</evidence>
<evidence type="ECO:0008006" key="3">
    <source>
        <dbReference type="Google" id="ProtNLM"/>
    </source>
</evidence>
<name>A0ABR5W5Q0_9VIBR</name>
<gene>
    <name evidence="1" type="ORF">ATY35_09705</name>
</gene>
<keyword evidence="2" id="KW-1185">Reference proteome</keyword>
<dbReference type="EMBL" id="LOBP01000046">
    <property type="protein sequence ID" value="KYN90556.1"/>
    <property type="molecule type" value="Genomic_DNA"/>
</dbReference>
<dbReference type="Proteomes" id="UP000075609">
    <property type="component" value="Unassembled WGS sequence"/>
</dbReference>
<comment type="caution">
    <text evidence="1">The sequence shown here is derived from an EMBL/GenBank/DDBJ whole genome shotgun (WGS) entry which is preliminary data.</text>
</comment>
<organism evidence="1 2">
    <name type="scientific">Vibrio cidicii</name>
    <dbReference type="NCBI Taxonomy" id="1763883"/>
    <lineage>
        <taxon>Bacteria</taxon>
        <taxon>Pseudomonadati</taxon>
        <taxon>Pseudomonadota</taxon>
        <taxon>Gammaproteobacteria</taxon>
        <taxon>Vibrionales</taxon>
        <taxon>Vibrionaceae</taxon>
        <taxon>Vibrio</taxon>
    </lineage>
</organism>
<accession>A0ABR5W5Q0</accession>
<protein>
    <recommendedName>
        <fullName evidence="3">DUF2163 domain-containing protein</fullName>
    </recommendedName>
</protein>
<proteinExistence type="predicted"/>
<reference evidence="1 2" key="1">
    <citation type="submission" date="2015-12" db="EMBL/GenBank/DDBJ databases">
        <authorList>
            <person name="Tarr C.L."/>
            <person name="Gladney L.M."/>
        </authorList>
    </citation>
    <scope>NUCLEOTIDE SEQUENCE [LARGE SCALE GENOMIC DNA]</scope>
    <source>
        <strain evidence="1 2">1048-83</strain>
    </source>
</reference>
<sequence length="183" mass="20609">MKNYPQSVIKQMETGHLIPAYLLAIELSIPVYFTSAGFDIELGGKKYVSSATFQGLDKIVRHAEMRVGEIKLAFSMTDSAITQLILGTDVYKRPVNILRVNLSDTYQILHVEPIWRGHITGKSDTDERAQIELRAASRWSEYEKANVWRTSRNSHAKRVDNDDPFKYAAKAAETIYWAGTAGG</sequence>